<feature type="domain" description="SXP/RAL-2 family protein Ani s 5-like cation-binding" evidence="2">
    <location>
        <begin position="79"/>
        <end position="176"/>
    </location>
</feature>
<proteinExistence type="predicted"/>
<feature type="compositionally biased region" description="Basic and acidic residues" evidence="1">
    <location>
        <begin position="206"/>
        <end position="217"/>
    </location>
</feature>
<reference evidence="3" key="1">
    <citation type="submission" date="2020-09" db="EMBL/GenBank/DDBJ databases">
        <authorList>
            <person name="Kikuchi T."/>
        </authorList>
    </citation>
    <scope>NUCLEOTIDE SEQUENCE</scope>
    <source>
        <strain evidence="3">SH1</strain>
    </source>
</reference>
<dbReference type="OrthoDB" id="5876678at2759"/>
<dbReference type="PANTHER" id="PTHR21593:SF36">
    <property type="entry name" value="DUF148 DOMAIN-CONTAINING PROTEIN-RELATED"/>
    <property type="match status" value="1"/>
</dbReference>
<dbReference type="InterPro" id="IPR003677">
    <property type="entry name" value="ANIS5_cation-bd"/>
</dbReference>
<accession>A0A811L6C9</accession>
<dbReference type="Proteomes" id="UP000614601">
    <property type="component" value="Unassembled WGS sequence"/>
</dbReference>
<sequence>MGRWGITNRVFKQNYDFERLRKRGRSLRTKRLLWITMNALLVLLLLAPVALARPGHGHGHHGKHGPLGEIFDQLTDAQKEEAKKLFESGRDLPKAEQKKQFEAFEAKLSPELQQKIKEHKAKWEQKKQENDEKVKSLSEKAQQLFGEIKNVLKDESLTRKQEHEKIDQIVKGADKSVVEELKKAGVHAPGLGHRGGRHGHGKHGKGSKESREESQEE</sequence>
<evidence type="ECO:0000259" key="2">
    <source>
        <dbReference type="Pfam" id="PF02520"/>
    </source>
</evidence>
<feature type="region of interest" description="Disordered" evidence="1">
    <location>
        <begin position="182"/>
        <end position="217"/>
    </location>
</feature>
<dbReference type="PANTHER" id="PTHR21593">
    <property type="entry name" value="PRION-LIKE- Q/N-RICH -DOMAIN-BEARING PROTEIN PROTEIN"/>
    <property type="match status" value="1"/>
</dbReference>
<evidence type="ECO:0000313" key="3">
    <source>
        <dbReference type="EMBL" id="CAD5223269.1"/>
    </source>
</evidence>
<evidence type="ECO:0000256" key="1">
    <source>
        <dbReference type="SAM" id="MobiDB-lite"/>
    </source>
</evidence>
<dbReference type="Pfam" id="PF02520">
    <property type="entry name" value="ANIS5_cation-bd"/>
    <property type="match status" value="1"/>
</dbReference>
<feature type="compositionally biased region" description="Basic residues" evidence="1">
    <location>
        <begin position="194"/>
        <end position="205"/>
    </location>
</feature>
<organism evidence="3 4">
    <name type="scientific">Bursaphelenchus okinawaensis</name>
    <dbReference type="NCBI Taxonomy" id="465554"/>
    <lineage>
        <taxon>Eukaryota</taxon>
        <taxon>Metazoa</taxon>
        <taxon>Ecdysozoa</taxon>
        <taxon>Nematoda</taxon>
        <taxon>Chromadorea</taxon>
        <taxon>Rhabditida</taxon>
        <taxon>Tylenchina</taxon>
        <taxon>Tylenchomorpha</taxon>
        <taxon>Aphelenchoidea</taxon>
        <taxon>Aphelenchoididae</taxon>
        <taxon>Bursaphelenchus</taxon>
    </lineage>
</organism>
<dbReference type="EMBL" id="CAJFDH010000005">
    <property type="protein sequence ID" value="CAD5223269.1"/>
    <property type="molecule type" value="Genomic_DNA"/>
</dbReference>
<dbReference type="Proteomes" id="UP000783686">
    <property type="component" value="Unassembled WGS sequence"/>
</dbReference>
<name>A0A811L6C9_9BILA</name>
<dbReference type="AlphaFoldDB" id="A0A811L6C9"/>
<comment type="caution">
    <text evidence="3">The sequence shown here is derived from an EMBL/GenBank/DDBJ whole genome shotgun (WGS) entry which is preliminary data.</text>
</comment>
<dbReference type="InterPro" id="IPR052823">
    <property type="entry name" value="SXP/RAL-2_related"/>
</dbReference>
<dbReference type="EMBL" id="CAJFCW020000005">
    <property type="protein sequence ID" value="CAG9117422.1"/>
    <property type="molecule type" value="Genomic_DNA"/>
</dbReference>
<evidence type="ECO:0000313" key="4">
    <source>
        <dbReference type="Proteomes" id="UP000614601"/>
    </source>
</evidence>
<protein>
    <recommendedName>
        <fullName evidence="2">SXP/RAL-2 family protein Ani s 5-like cation-binding domain-containing protein</fullName>
    </recommendedName>
</protein>
<keyword evidence="4" id="KW-1185">Reference proteome</keyword>
<gene>
    <name evidence="3" type="ORF">BOKJ2_LOCUS10059</name>
</gene>